<dbReference type="EMBL" id="CAUOFW020005621">
    <property type="protein sequence ID" value="CAK9170981.1"/>
    <property type="molecule type" value="Genomic_DNA"/>
</dbReference>
<keyword evidence="1" id="KW-0472">Membrane</keyword>
<protein>
    <recommendedName>
        <fullName evidence="2">PGG domain-containing protein</fullName>
    </recommendedName>
</protein>
<evidence type="ECO:0000313" key="4">
    <source>
        <dbReference type="Proteomes" id="UP001642360"/>
    </source>
</evidence>
<feature type="transmembrane region" description="Helical" evidence="1">
    <location>
        <begin position="152"/>
        <end position="173"/>
    </location>
</feature>
<gene>
    <name evidence="3" type="ORF">ILEXP_LOCUS40506</name>
</gene>
<keyword evidence="4" id="KW-1185">Reference proteome</keyword>
<evidence type="ECO:0000256" key="1">
    <source>
        <dbReference type="SAM" id="Phobius"/>
    </source>
</evidence>
<evidence type="ECO:0000259" key="2">
    <source>
        <dbReference type="Pfam" id="PF13962"/>
    </source>
</evidence>
<organism evidence="3 4">
    <name type="scientific">Ilex paraguariensis</name>
    <name type="common">yerba mate</name>
    <dbReference type="NCBI Taxonomy" id="185542"/>
    <lineage>
        <taxon>Eukaryota</taxon>
        <taxon>Viridiplantae</taxon>
        <taxon>Streptophyta</taxon>
        <taxon>Embryophyta</taxon>
        <taxon>Tracheophyta</taxon>
        <taxon>Spermatophyta</taxon>
        <taxon>Magnoliopsida</taxon>
        <taxon>eudicotyledons</taxon>
        <taxon>Gunneridae</taxon>
        <taxon>Pentapetalae</taxon>
        <taxon>asterids</taxon>
        <taxon>campanulids</taxon>
        <taxon>Aquifoliales</taxon>
        <taxon>Aquifoliaceae</taxon>
        <taxon>Ilex</taxon>
    </lineage>
</organism>
<dbReference type="InterPro" id="IPR026961">
    <property type="entry name" value="PGG_dom"/>
</dbReference>
<evidence type="ECO:0000313" key="3">
    <source>
        <dbReference type="EMBL" id="CAK9170981.1"/>
    </source>
</evidence>
<dbReference type="PANTHER" id="PTHR24177:SF365">
    <property type="entry name" value="ANKYRIN REPEAT-CONTAINING PROTEIN NPR4-LIKE ISOFORM X1"/>
    <property type="match status" value="1"/>
</dbReference>
<keyword evidence="1" id="KW-0812">Transmembrane</keyword>
<feature type="transmembrane region" description="Helical" evidence="1">
    <location>
        <begin position="185"/>
        <end position="210"/>
    </location>
</feature>
<dbReference type="Pfam" id="PF13962">
    <property type="entry name" value="PGG"/>
    <property type="match status" value="1"/>
</dbReference>
<dbReference type="PANTHER" id="PTHR24177">
    <property type="entry name" value="CASKIN"/>
    <property type="match status" value="1"/>
</dbReference>
<comment type="caution">
    <text evidence="3">The sequence shown here is derived from an EMBL/GenBank/DDBJ whole genome shotgun (WGS) entry which is preliminary data.</text>
</comment>
<accession>A0ABC8TPV6</accession>
<feature type="transmembrane region" description="Helical" evidence="1">
    <location>
        <begin position="110"/>
        <end position="132"/>
    </location>
</feature>
<keyword evidence="1" id="KW-1133">Transmembrane helix</keyword>
<dbReference type="Proteomes" id="UP001642360">
    <property type="component" value="Unassembled WGS sequence"/>
</dbReference>
<feature type="non-terminal residue" evidence="3">
    <location>
        <position position="327"/>
    </location>
</feature>
<sequence>MLADIDIQGNTILHLATCVGYPTSSPSGFTDAGDRWNANFHVGAKRGSVGVVNQLSWDVLWFKRVKHDSYPHLWHLHNIEGKAAEELFEENHSVLREEAEKAAKHVSDNLIIVAILIGTINFVAFFTVPGDFNQNTGIPMFCENYKQEMDFFLVYIGLGLFYVFLSLATLMLIQLSWFDTKDFHIAIPAKTILSCITIIYSTCFSATAYAQWYILEGKLSTFLTTFLTLFLLLVSAVLALIMINTKNEAGSSEIMSVVTVPTPDLGPQYEQLQGHSWRVDKPKIRDNNQRIPIAKEGIPEGGSSPPELNIGAVRNLKLANKGKESGL</sequence>
<feature type="domain" description="PGG" evidence="2">
    <location>
        <begin position="102"/>
        <end position="210"/>
    </location>
</feature>
<proteinExistence type="predicted"/>
<feature type="transmembrane region" description="Helical" evidence="1">
    <location>
        <begin position="222"/>
        <end position="243"/>
    </location>
</feature>
<name>A0ABC8TPV6_9AQUA</name>
<dbReference type="AlphaFoldDB" id="A0ABC8TPV6"/>
<reference evidence="3 4" key="1">
    <citation type="submission" date="2024-02" db="EMBL/GenBank/DDBJ databases">
        <authorList>
            <person name="Vignale AGUSTIN F."/>
            <person name="Sosa J E."/>
            <person name="Modenutti C."/>
        </authorList>
    </citation>
    <scope>NUCLEOTIDE SEQUENCE [LARGE SCALE GENOMIC DNA]</scope>
</reference>